<accession>A0A8H3E6P4</accession>
<evidence type="ECO:0000313" key="3">
    <source>
        <dbReference type="Proteomes" id="UP000663827"/>
    </source>
</evidence>
<dbReference type="InterPro" id="IPR036514">
    <property type="entry name" value="SGNH_hydro_sf"/>
</dbReference>
<dbReference type="PANTHER" id="PTHR34407:SF1">
    <property type="entry name" value="SGNH HYDROLASE-TYPE ESTERASE DOMAIN-CONTAINING PROTEIN"/>
    <property type="match status" value="1"/>
</dbReference>
<dbReference type="Proteomes" id="UP000663827">
    <property type="component" value="Unassembled WGS sequence"/>
</dbReference>
<reference evidence="2" key="1">
    <citation type="submission" date="2021-01" db="EMBL/GenBank/DDBJ databases">
        <authorList>
            <person name="Kaushik A."/>
        </authorList>
    </citation>
    <scope>NUCLEOTIDE SEQUENCE</scope>
    <source>
        <strain evidence="2">AG5</strain>
    </source>
</reference>
<protein>
    <submittedName>
        <fullName evidence="2">Uncharacterized protein</fullName>
    </submittedName>
</protein>
<keyword evidence="1" id="KW-0812">Transmembrane</keyword>
<keyword evidence="1" id="KW-1133">Transmembrane helix</keyword>
<feature type="transmembrane region" description="Helical" evidence="1">
    <location>
        <begin position="5"/>
        <end position="26"/>
    </location>
</feature>
<evidence type="ECO:0000256" key="1">
    <source>
        <dbReference type="SAM" id="Phobius"/>
    </source>
</evidence>
<sequence length="539" mass="60292">MARRLLCSPTVGVLFIINLITIALLISNEVARNAIVDQLGAAGLLESQQPKQQHFDEDPYLRKPPAPKYVTRTRIVHDIQTVLATATATKTATVTTTLMATQTVTVAKAAVEGLPGFCDECGPEDRLCKQYGQHNLERSRAYEGPNTRLRRVLQRAADGHPISIGVLGGSVTAGHGVLHPEYWTDIFFDWWNTTFPHEKNVFVNGAVPATTTEYYSVCALEHIDEDVDLVIIEMAINDQRMDVFAQSYEWLVRMLLDLPNKPAVINAQIIALSFDTITMGGDLHTGVNGYYDIPTVSLRNVVLYHVLENAHLDRDMFHRLPPFREDSQEDLRHINRVGHKIMAELLIAYMQRQICAQARLKANPSVLEFQSPGNTIPAPEEMGEIPRLRMFRKYVRNERESPIKTTCLSTRSKKHPLKPIRQHGWSDWAWKDKSYVIAKEPGARATFAIEVGPLGVIKVSYLRSKTFGLGNIKCWVDNNEGSARIIEGWWDLDGLNISRDSEVAVGVPAGPHEVTCEVLQETSDPGGGHEFRLISLTSS</sequence>
<dbReference type="SUPFAM" id="SSF52266">
    <property type="entry name" value="SGNH hydrolase"/>
    <property type="match status" value="1"/>
</dbReference>
<comment type="caution">
    <text evidence="2">The sequence shown here is derived from an EMBL/GenBank/DDBJ whole genome shotgun (WGS) entry which is preliminary data.</text>
</comment>
<dbReference type="CDD" id="cd00229">
    <property type="entry name" value="SGNH_hydrolase"/>
    <property type="match status" value="1"/>
</dbReference>
<dbReference type="AlphaFoldDB" id="A0A8H3E6P4"/>
<dbReference type="PANTHER" id="PTHR34407">
    <property type="entry name" value="EXPRESSED PROTEIN"/>
    <property type="match status" value="1"/>
</dbReference>
<evidence type="ECO:0000313" key="2">
    <source>
        <dbReference type="EMBL" id="CAE7157425.1"/>
    </source>
</evidence>
<dbReference type="EMBL" id="CAJNJQ010001991">
    <property type="protein sequence ID" value="CAE7157425.1"/>
    <property type="molecule type" value="Genomic_DNA"/>
</dbReference>
<organism evidence="2 3">
    <name type="scientific">Rhizoctonia solani</name>
    <dbReference type="NCBI Taxonomy" id="456999"/>
    <lineage>
        <taxon>Eukaryota</taxon>
        <taxon>Fungi</taxon>
        <taxon>Dikarya</taxon>
        <taxon>Basidiomycota</taxon>
        <taxon>Agaricomycotina</taxon>
        <taxon>Agaricomycetes</taxon>
        <taxon>Cantharellales</taxon>
        <taxon>Ceratobasidiaceae</taxon>
        <taxon>Rhizoctonia</taxon>
    </lineage>
</organism>
<keyword evidence="1" id="KW-0472">Membrane</keyword>
<proteinExistence type="predicted"/>
<dbReference type="Gene3D" id="3.40.50.1110">
    <property type="entry name" value="SGNH hydrolase"/>
    <property type="match status" value="1"/>
</dbReference>
<name>A0A8H3E6P4_9AGAM</name>
<gene>
    <name evidence="2" type="ORF">RDB_LOCUS95414</name>
</gene>